<dbReference type="EC" id="6.3.2.5" evidence="3"/>
<dbReference type="Pfam" id="PF02441">
    <property type="entry name" value="Flavoprotein"/>
    <property type="match status" value="1"/>
</dbReference>
<comment type="similarity">
    <text evidence="3 4">In the N-terminal section; belongs to the HFCD (homo-oligomeric flavin containing Cys decarboxylase) superfamily.</text>
</comment>
<feature type="binding site" evidence="3">
    <location>
        <position position="290"/>
    </location>
    <ligand>
        <name>CTP</name>
        <dbReference type="ChEBI" id="CHEBI:37563"/>
    </ligand>
</feature>
<evidence type="ECO:0000259" key="6">
    <source>
        <dbReference type="Pfam" id="PF04127"/>
    </source>
</evidence>
<evidence type="ECO:0000256" key="4">
    <source>
        <dbReference type="RuleBase" id="RU364078"/>
    </source>
</evidence>
<protein>
    <recommendedName>
        <fullName evidence="3">Coenzyme A biosynthesis bifunctional protein CoaBC</fullName>
    </recommendedName>
    <alternativeName>
        <fullName evidence="3">DNA/pantothenate metabolism flavoprotein</fullName>
    </alternativeName>
    <alternativeName>
        <fullName evidence="3">Phosphopantothenoylcysteine synthetase/decarboxylase</fullName>
        <shortName evidence="3">PPCS-PPCDC</shortName>
    </alternativeName>
    <domain>
        <recommendedName>
            <fullName evidence="3">Phosphopantothenoylcysteine decarboxylase</fullName>
            <shortName evidence="3">PPC decarboxylase</shortName>
            <shortName evidence="3">PPC-DC</shortName>
            <ecNumber evidence="3">4.1.1.36</ecNumber>
        </recommendedName>
        <alternativeName>
            <fullName evidence="3">CoaC</fullName>
        </alternativeName>
    </domain>
    <domain>
        <recommendedName>
            <fullName evidence="3">Phosphopantothenate--cysteine ligase</fullName>
            <ecNumber evidence="3">6.3.2.5</ecNumber>
        </recommendedName>
        <alternativeName>
            <fullName evidence="3">CoaB</fullName>
        </alternativeName>
        <alternativeName>
            <fullName evidence="3">Phosphopantothenoylcysteine synthetase</fullName>
            <shortName evidence="3">PPC synthetase</shortName>
            <shortName evidence="3">PPC-S</shortName>
        </alternativeName>
    </domain>
</protein>
<feature type="binding site" evidence="3">
    <location>
        <position position="280"/>
    </location>
    <ligand>
        <name>CTP</name>
        <dbReference type="ChEBI" id="CHEBI:37563"/>
    </ligand>
</feature>
<feature type="binding site" evidence="3">
    <location>
        <position position="354"/>
    </location>
    <ligand>
        <name>CTP</name>
        <dbReference type="ChEBI" id="CHEBI:37563"/>
    </ligand>
</feature>
<feature type="domain" description="DNA/pantothenate metabolism flavoprotein C-terminal" evidence="6">
    <location>
        <begin position="187"/>
        <end position="411"/>
    </location>
</feature>
<dbReference type="GO" id="GO:0010181">
    <property type="term" value="F:FMN binding"/>
    <property type="evidence" value="ECO:0007669"/>
    <property type="project" value="UniProtKB-UniRule"/>
</dbReference>
<dbReference type="GO" id="GO:0071513">
    <property type="term" value="C:phosphopantothenoylcysteine decarboxylase complex"/>
    <property type="evidence" value="ECO:0007669"/>
    <property type="project" value="TreeGrafter"/>
</dbReference>
<dbReference type="GO" id="GO:0004633">
    <property type="term" value="F:phosphopantothenoylcysteine decarboxylase activity"/>
    <property type="evidence" value="ECO:0007669"/>
    <property type="project" value="UniProtKB-UniRule"/>
</dbReference>
<comment type="cofactor">
    <cofactor evidence="3">
        <name>Mg(2+)</name>
        <dbReference type="ChEBI" id="CHEBI:18420"/>
    </cofactor>
</comment>
<keyword evidence="3 4" id="KW-0436">Ligase</keyword>
<dbReference type="NCBIfam" id="TIGR00521">
    <property type="entry name" value="coaBC_dfp"/>
    <property type="match status" value="1"/>
</dbReference>
<dbReference type="GO" id="GO:0046872">
    <property type="term" value="F:metal ion binding"/>
    <property type="evidence" value="ECO:0007669"/>
    <property type="project" value="UniProtKB-KW"/>
</dbReference>
<feature type="binding site" evidence="3">
    <location>
        <begin position="308"/>
        <end position="311"/>
    </location>
    <ligand>
        <name>CTP</name>
        <dbReference type="ChEBI" id="CHEBI:37563"/>
    </ligand>
</feature>
<comment type="similarity">
    <text evidence="3 4">In the C-terminal section; belongs to the PPC synthetase family.</text>
</comment>
<keyword evidence="3 4" id="KW-0288">FMN</keyword>
<dbReference type="GO" id="GO:0004632">
    <property type="term" value="F:phosphopantothenate--cysteine ligase activity"/>
    <property type="evidence" value="ECO:0007669"/>
    <property type="project" value="UniProtKB-UniRule"/>
</dbReference>
<keyword evidence="3" id="KW-0460">Magnesium</keyword>
<dbReference type="PANTHER" id="PTHR14359:SF6">
    <property type="entry name" value="PHOSPHOPANTOTHENOYLCYSTEINE DECARBOXYLASE"/>
    <property type="match status" value="1"/>
</dbReference>
<dbReference type="Pfam" id="PF04127">
    <property type="entry name" value="DFP"/>
    <property type="match status" value="1"/>
</dbReference>
<dbReference type="InterPro" id="IPR005252">
    <property type="entry name" value="CoaBC"/>
</dbReference>
<keyword evidence="2 3" id="KW-0456">Lyase</keyword>
<comment type="cofactor">
    <cofactor evidence="3">
        <name>FMN</name>
        <dbReference type="ChEBI" id="CHEBI:58210"/>
    </cofactor>
    <text evidence="3">Binds 1 FMN per subunit.</text>
</comment>
<proteinExistence type="inferred from homology"/>
<evidence type="ECO:0000313" key="7">
    <source>
        <dbReference type="EMBL" id="RII43141.1"/>
    </source>
</evidence>
<dbReference type="InterPro" id="IPR036551">
    <property type="entry name" value="Flavin_trans-like"/>
</dbReference>
<evidence type="ECO:0000256" key="3">
    <source>
        <dbReference type="HAMAP-Rule" id="MF_02225"/>
    </source>
</evidence>
<comment type="caution">
    <text evidence="7">The sequence shown here is derived from an EMBL/GenBank/DDBJ whole genome shotgun (WGS) entry which is preliminary data.</text>
</comment>
<accession>A0A399JC59</accession>
<comment type="function">
    <text evidence="3">Catalyzes two sequential steps in the biosynthesis of coenzyme A. In the first step cysteine is conjugated to 4'-phosphopantothenate to form 4-phosphopantothenoylcysteine. In the second step the latter compound is decarboxylated to form 4'-phosphopantotheine.</text>
</comment>
<comment type="catalytic activity">
    <reaction evidence="3 4">
        <text>(R)-4'-phosphopantothenate + L-cysteine + CTP = N-[(R)-4-phosphopantothenoyl]-L-cysteine + CMP + diphosphate + H(+)</text>
        <dbReference type="Rhea" id="RHEA:19397"/>
        <dbReference type="ChEBI" id="CHEBI:10986"/>
        <dbReference type="ChEBI" id="CHEBI:15378"/>
        <dbReference type="ChEBI" id="CHEBI:33019"/>
        <dbReference type="ChEBI" id="CHEBI:35235"/>
        <dbReference type="ChEBI" id="CHEBI:37563"/>
        <dbReference type="ChEBI" id="CHEBI:59458"/>
        <dbReference type="ChEBI" id="CHEBI:60377"/>
        <dbReference type="EC" id="6.3.2.5"/>
    </reaction>
</comment>
<dbReference type="SUPFAM" id="SSF52507">
    <property type="entry name" value="Homo-oligomeric flavin-containing Cys decarboxylases, HFCD"/>
    <property type="match status" value="1"/>
</dbReference>
<evidence type="ECO:0000313" key="8">
    <source>
        <dbReference type="Proteomes" id="UP000265419"/>
    </source>
</evidence>
<sequence length="413" mass="42237">MPPVSAREGANIVLGVAGGIAAYKATGIVRALREAGHRVDVVPTTNSLQFVGAATWEALSGRPVHTSVFEAVDSVNHVRLGQEADLVIVAPATADLLARAAAGRADDLLTATLLATKAPVLMAPAMHTEMWQHAATVANVATLRSRGVHVLDPAVGRLTGPDSGPGRLPEAADIVAAALPLLGSGALSGRRVVVTAGGTREALDPVRFLGNRSSGKQGVALAAAARDLGASVLLIAAHLEVPAPSGVELLNVTSARELQTAVEREVPGADVLIMAAAVADFRPAQYVASKMKKTDDVEAPELTLVRNPDILAGAVAARAAGEAAERGGWPDLIVGFAAETGDESHSVLDYARQKLARKGCDLLVVNEVGESKGFAADVNEVSILFASGAEPVRAAGSKDDVARAVTQAIADAL</sequence>
<dbReference type="PANTHER" id="PTHR14359">
    <property type="entry name" value="HOMO-OLIGOMERIC FLAVIN CONTAINING CYS DECARBOXYLASE FAMILY"/>
    <property type="match status" value="1"/>
</dbReference>
<comment type="catalytic activity">
    <reaction evidence="3 4">
        <text>N-[(R)-4-phosphopantothenoyl]-L-cysteine + H(+) = (R)-4'-phosphopantetheine + CO2</text>
        <dbReference type="Rhea" id="RHEA:16793"/>
        <dbReference type="ChEBI" id="CHEBI:15378"/>
        <dbReference type="ChEBI" id="CHEBI:16526"/>
        <dbReference type="ChEBI" id="CHEBI:59458"/>
        <dbReference type="ChEBI" id="CHEBI:61723"/>
        <dbReference type="EC" id="4.1.1.36"/>
    </reaction>
</comment>
<dbReference type="RefSeq" id="WP_119423789.1">
    <property type="nucleotide sequence ID" value="NZ_QQXK01000005.1"/>
</dbReference>
<dbReference type="HAMAP" id="MF_02225">
    <property type="entry name" value="CoaBC"/>
    <property type="match status" value="1"/>
</dbReference>
<dbReference type="GO" id="GO:0015937">
    <property type="term" value="P:coenzyme A biosynthetic process"/>
    <property type="evidence" value="ECO:0007669"/>
    <property type="project" value="UniProtKB-UniRule"/>
</dbReference>
<dbReference type="EMBL" id="QQXK01000005">
    <property type="protein sequence ID" value="RII43141.1"/>
    <property type="molecule type" value="Genomic_DNA"/>
</dbReference>
<name>A0A399JC59_9MICC</name>
<dbReference type="GO" id="GO:0015941">
    <property type="term" value="P:pantothenate catabolic process"/>
    <property type="evidence" value="ECO:0007669"/>
    <property type="project" value="InterPro"/>
</dbReference>
<keyword evidence="3" id="KW-0479">Metal-binding</keyword>
<dbReference type="SUPFAM" id="SSF102645">
    <property type="entry name" value="CoaB-like"/>
    <property type="match status" value="1"/>
</dbReference>
<dbReference type="Gene3D" id="3.40.50.10300">
    <property type="entry name" value="CoaB-like"/>
    <property type="match status" value="1"/>
</dbReference>
<keyword evidence="1 3" id="KW-0210">Decarboxylase</keyword>
<dbReference type="UniPathway" id="UPA00241">
    <property type="reaction ID" value="UER00353"/>
</dbReference>
<comment type="pathway">
    <text evidence="3 4">Cofactor biosynthesis; coenzyme A biosynthesis; CoA from (R)-pantothenate: step 3/5.</text>
</comment>
<keyword evidence="3" id="KW-0511">Multifunctional enzyme</keyword>
<feature type="domain" description="Flavoprotein" evidence="5">
    <location>
        <begin position="11"/>
        <end position="179"/>
    </location>
</feature>
<feature type="region of interest" description="Phosphopantothenoylcysteine decarboxylase" evidence="3">
    <location>
        <begin position="1"/>
        <end position="191"/>
    </location>
</feature>
<comment type="pathway">
    <text evidence="3 4">Cofactor biosynthesis; coenzyme A biosynthesis; CoA from (R)-pantothenate: step 2/5.</text>
</comment>
<dbReference type="EC" id="4.1.1.36" evidence="3"/>
<evidence type="ECO:0000256" key="2">
    <source>
        <dbReference type="ARBA" id="ARBA00023239"/>
    </source>
</evidence>
<feature type="region of interest" description="Phosphopantothenate--cysteine ligase" evidence="3">
    <location>
        <begin position="192"/>
        <end position="413"/>
    </location>
</feature>
<organism evidence="7 8">
    <name type="scientific">Galactobacter valiniphilus</name>
    <dbReference type="NCBI Taxonomy" id="2676122"/>
    <lineage>
        <taxon>Bacteria</taxon>
        <taxon>Bacillati</taxon>
        <taxon>Actinomycetota</taxon>
        <taxon>Actinomycetes</taxon>
        <taxon>Micrococcales</taxon>
        <taxon>Micrococcaceae</taxon>
        <taxon>Galactobacter</taxon>
    </lineage>
</organism>
<dbReference type="Proteomes" id="UP000265419">
    <property type="component" value="Unassembled WGS sequence"/>
</dbReference>
<keyword evidence="8" id="KW-1185">Reference proteome</keyword>
<feature type="binding site" evidence="3">
    <location>
        <position position="358"/>
    </location>
    <ligand>
        <name>CTP</name>
        <dbReference type="ChEBI" id="CHEBI:37563"/>
    </ligand>
</feature>
<evidence type="ECO:0000256" key="1">
    <source>
        <dbReference type="ARBA" id="ARBA00022793"/>
    </source>
</evidence>
<evidence type="ECO:0000259" key="5">
    <source>
        <dbReference type="Pfam" id="PF02441"/>
    </source>
</evidence>
<comment type="function">
    <text evidence="4">Catalyzes two steps in the biosynthesis of coenzyme A. In the first step cysteine is conjugated to 4'-phosphopantothenate to form 4-phosphopantothenoylcysteine, in the latter compound is decarboxylated to form 4'-phosphopantotheine.</text>
</comment>
<reference evidence="7 8" key="1">
    <citation type="submission" date="2018-07" db="EMBL/GenBank/DDBJ databases">
        <title>Arthrobacter sp. nov., isolated from raw cow's milk with high bacterial count.</title>
        <authorList>
            <person name="Hahne J."/>
            <person name="Isele D."/>
            <person name="Lipski A."/>
        </authorList>
    </citation>
    <scope>NUCLEOTIDE SEQUENCE [LARGE SCALE GENOMIC DNA]</scope>
    <source>
        <strain evidence="7 8">JZ R-35</strain>
    </source>
</reference>
<dbReference type="InterPro" id="IPR035929">
    <property type="entry name" value="CoaB-like_sf"/>
</dbReference>
<gene>
    <name evidence="3 7" type="primary">coaBC</name>
    <name evidence="7" type="ORF">DWB68_03675</name>
</gene>
<keyword evidence="3 4" id="KW-0285">Flavoprotein</keyword>
<feature type="binding site" evidence="3">
    <location>
        <position position="336"/>
    </location>
    <ligand>
        <name>CTP</name>
        <dbReference type="ChEBI" id="CHEBI:37563"/>
    </ligand>
</feature>
<comment type="caution">
    <text evidence="3">Lacks conserved residue(s) required for the propagation of feature annotation.</text>
</comment>
<dbReference type="AlphaFoldDB" id="A0A399JC59"/>
<dbReference type="InterPro" id="IPR003382">
    <property type="entry name" value="Flavoprotein"/>
</dbReference>
<dbReference type="Gene3D" id="3.40.50.1950">
    <property type="entry name" value="Flavin prenyltransferase-like"/>
    <property type="match status" value="1"/>
</dbReference>
<dbReference type="InterPro" id="IPR007085">
    <property type="entry name" value="DNA/pantothenate-metab_flavo_C"/>
</dbReference>